<dbReference type="Proteomes" id="UP000094527">
    <property type="component" value="Unassembled WGS sequence"/>
</dbReference>
<feature type="transmembrane region" description="Helical" evidence="1">
    <location>
        <begin position="358"/>
        <end position="382"/>
    </location>
</feature>
<evidence type="ECO:0000256" key="1">
    <source>
        <dbReference type="SAM" id="Phobius"/>
    </source>
</evidence>
<evidence type="ECO:0000313" key="2">
    <source>
        <dbReference type="EMBL" id="ODN04353.1"/>
    </source>
</evidence>
<protein>
    <submittedName>
        <fullName evidence="2">Uncharacterized protein</fullName>
    </submittedName>
</protein>
<accession>A0A1D2NGG3</accession>
<dbReference type="AlphaFoldDB" id="A0A1D2NGG3"/>
<evidence type="ECO:0000313" key="3">
    <source>
        <dbReference type="Proteomes" id="UP000094527"/>
    </source>
</evidence>
<feature type="non-terminal residue" evidence="2">
    <location>
        <position position="1"/>
    </location>
</feature>
<keyword evidence="1" id="KW-0812">Transmembrane</keyword>
<keyword evidence="1" id="KW-1133">Transmembrane helix</keyword>
<reference evidence="2 3" key="1">
    <citation type="journal article" date="2016" name="Genome Biol. Evol.">
        <title>Gene Family Evolution Reflects Adaptation to Soil Environmental Stressors in the Genome of the Collembolan Orchesella cincta.</title>
        <authorList>
            <person name="Faddeeva-Vakhrusheva A."/>
            <person name="Derks M.F."/>
            <person name="Anvar S.Y."/>
            <person name="Agamennone V."/>
            <person name="Suring W."/>
            <person name="Smit S."/>
            <person name="van Straalen N.M."/>
            <person name="Roelofs D."/>
        </authorList>
    </citation>
    <scope>NUCLEOTIDE SEQUENCE [LARGE SCALE GENOMIC DNA]</scope>
    <source>
        <tissue evidence="2">Mixed pool</tissue>
    </source>
</reference>
<proteinExistence type="predicted"/>
<sequence length="492" mass="54402">ILETKKSLDIDCNAATRLIFIDLGVCKVVKRKENNIENSLIVLFEIPTFGQSLQDVLSWYFNCSGKGNRNCSSVLSTHIILFHNESYWPLNLESTTFSFISGQGMIVVCHIESGECREIFKMFTKEIFCQNILIPSTSKTLTEKISFLVTGITSRRQNFASGTFPGVAMNLPGLASEKFKPRPTPDSPLEFEGGANVVVYRFLRDALNFSEKAIGSTQSFVQDANGLLQNEGTVKIINQNEAGIAITMFESQLYRQTGSNGICFLHSFVKRSNVVAVFVQPPQHDVKLLYGRPYNVTVWLSTFVICMLVVTHAIIILAMCGCECKGFVYHPGFWTLSISTKQGDLGGDKPYDLMSLRITIIVASIFSIIFHTGYSSTIISILTVDTDPISSFEQLFSAGYSLYGLSPPRNMGKSSNFSSLSMGIEYALPNVLKSKTAFLTDSQGFSPVFLSGRYTNAYLCSRVSAIQLKTPSTRSAPFVKKGASYRDALNVK</sequence>
<comment type="caution">
    <text evidence="2">The sequence shown here is derived from an EMBL/GenBank/DDBJ whole genome shotgun (WGS) entry which is preliminary data.</text>
</comment>
<organism evidence="2 3">
    <name type="scientific">Orchesella cincta</name>
    <name type="common">Springtail</name>
    <name type="synonym">Podura cincta</name>
    <dbReference type="NCBI Taxonomy" id="48709"/>
    <lineage>
        <taxon>Eukaryota</taxon>
        <taxon>Metazoa</taxon>
        <taxon>Ecdysozoa</taxon>
        <taxon>Arthropoda</taxon>
        <taxon>Hexapoda</taxon>
        <taxon>Collembola</taxon>
        <taxon>Entomobryomorpha</taxon>
        <taxon>Entomobryoidea</taxon>
        <taxon>Orchesellidae</taxon>
        <taxon>Orchesellinae</taxon>
        <taxon>Orchesella</taxon>
    </lineage>
</organism>
<dbReference type="EMBL" id="LJIJ01000046">
    <property type="protein sequence ID" value="ODN04353.1"/>
    <property type="molecule type" value="Genomic_DNA"/>
</dbReference>
<keyword evidence="1" id="KW-0472">Membrane</keyword>
<gene>
    <name evidence="2" type="ORF">Ocin01_02322</name>
</gene>
<name>A0A1D2NGG3_ORCCI</name>
<feature type="transmembrane region" description="Helical" evidence="1">
    <location>
        <begin position="298"/>
        <end position="320"/>
    </location>
</feature>
<keyword evidence="3" id="KW-1185">Reference proteome</keyword>